<sequence length="325" mass="36247">MFPTPSPYPRDGKSLFSDRMAEDTRITPGAVTGFCSSEQAEVYEVLESGTPDYKQRRVAMKLGMRAALANIIMCSLPQMMPGGEEALKKALSPYGDVVGELVRERRFATHAFLTGRCCFLMRLKEENKLPPRRLTVVYSDHEEEMTLTINPLPGTKQCHFCHTLGHARAECPVAPICNICKASTAHPPIKCPIINPKKQERWPGASHHFVPTEVDEIPETEGYKKACASMLKHQEASSGQTILCKIPDFADEGIPELKAAFSQYGLIPVYYRECVEGTKKPSGRFCFLLRLKDVFKQPPRQVVVKRDGGNFLETIELITGAEAEN</sequence>
<proteinExistence type="predicted"/>
<comment type="caution">
    <text evidence="1">The sequence shown here is derived from an EMBL/GenBank/DDBJ whole genome shotgun (WGS) entry which is preliminary data.</text>
</comment>
<dbReference type="RefSeq" id="XP_040724448.1">
    <property type="nucleotide sequence ID" value="XM_040872350.1"/>
</dbReference>
<protein>
    <submittedName>
        <fullName evidence="1">Uncharacterized protein</fullName>
    </submittedName>
</protein>
<accession>A0A1Y2FAA5</accession>
<reference evidence="1 2" key="1">
    <citation type="submission" date="2016-07" db="EMBL/GenBank/DDBJ databases">
        <title>Pervasive Adenine N6-methylation of Active Genes in Fungi.</title>
        <authorList>
            <consortium name="DOE Joint Genome Institute"/>
            <person name="Mondo S.J."/>
            <person name="Dannebaum R.O."/>
            <person name="Kuo R.C."/>
            <person name="Labutti K."/>
            <person name="Haridas S."/>
            <person name="Kuo A."/>
            <person name="Salamov A."/>
            <person name="Ahrendt S.R."/>
            <person name="Lipzen A."/>
            <person name="Sullivan W."/>
            <person name="Andreopoulos W.B."/>
            <person name="Clum A."/>
            <person name="Lindquist E."/>
            <person name="Daum C."/>
            <person name="Ramamoorthy G.K."/>
            <person name="Gryganskyi A."/>
            <person name="Culley D."/>
            <person name="Magnuson J.K."/>
            <person name="James T.Y."/>
            <person name="O'Malley M.A."/>
            <person name="Stajich J.E."/>
            <person name="Spatafora J.W."/>
            <person name="Visel A."/>
            <person name="Grigoriev I.V."/>
        </authorList>
    </citation>
    <scope>NUCLEOTIDE SEQUENCE [LARGE SCALE GENOMIC DNA]</scope>
    <source>
        <strain evidence="1 2">12-1054</strain>
    </source>
</reference>
<dbReference type="EMBL" id="MCFI01000012">
    <property type="protein sequence ID" value="ORY80803.1"/>
    <property type="molecule type" value="Genomic_DNA"/>
</dbReference>
<name>A0A1Y2FAA5_PROLT</name>
<organism evidence="1 2">
    <name type="scientific">Protomyces lactucae-debilis</name>
    <dbReference type="NCBI Taxonomy" id="2754530"/>
    <lineage>
        <taxon>Eukaryota</taxon>
        <taxon>Fungi</taxon>
        <taxon>Dikarya</taxon>
        <taxon>Ascomycota</taxon>
        <taxon>Taphrinomycotina</taxon>
        <taxon>Taphrinomycetes</taxon>
        <taxon>Taphrinales</taxon>
        <taxon>Protomycetaceae</taxon>
        <taxon>Protomyces</taxon>
    </lineage>
</organism>
<evidence type="ECO:0000313" key="1">
    <source>
        <dbReference type="EMBL" id="ORY80803.1"/>
    </source>
</evidence>
<evidence type="ECO:0000313" key="2">
    <source>
        <dbReference type="Proteomes" id="UP000193685"/>
    </source>
</evidence>
<gene>
    <name evidence="1" type="ORF">BCR37DRAFT_53678</name>
</gene>
<keyword evidence="2" id="KW-1185">Reference proteome</keyword>
<dbReference type="GeneID" id="63788949"/>
<dbReference type="AlphaFoldDB" id="A0A1Y2FAA5"/>
<dbReference type="Proteomes" id="UP000193685">
    <property type="component" value="Unassembled WGS sequence"/>
</dbReference>